<dbReference type="GO" id="GO:0051287">
    <property type="term" value="F:NAD binding"/>
    <property type="evidence" value="ECO:0007669"/>
    <property type="project" value="InterPro"/>
</dbReference>
<dbReference type="InterPro" id="IPR022695">
    <property type="entry name" value="Histidinol_DH_monofunct"/>
</dbReference>
<dbReference type="UniPathway" id="UPA00031">
    <property type="reaction ID" value="UER00014"/>
</dbReference>
<evidence type="ECO:0000313" key="16">
    <source>
        <dbReference type="Proteomes" id="UP000290567"/>
    </source>
</evidence>
<dbReference type="InterPro" id="IPR001692">
    <property type="entry name" value="Histidinol_DH_CS"/>
</dbReference>
<protein>
    <recommendedName>
        <fullName evidence="3 8">Histidinol dehydrogenase</fullName>
        <shortName evidence="8">HDH</shortName>
        <ecNumber evidence="3 8">1.1.1.23</ecNumber>
    </recommendedName>
</protein>
<evidence type="ECO:0000256" key="10">
    <source>
        <dbReference type="PIRSR" id="PIRSR000099-1"/>
    </source>
</evidence>
<feature type="binding site" evidence="8 13">
    <location>
        <position position="256"/>
    </location>
    <ligand>
        <name>Zn(2+)</name>
        <dbReference type="ChEBI" id="CHEBI:29105"/>
    </ligand>
</feature>
<evidence type="ECO:0000256" key="14">
    <source>
        <dbReference type="RuleBase" id="RU004175"/>
    </source>
</evidence>
<feature type="binding site" evidence="8 12">
    <location>
        <position position="231"/>
    </location>
    <ligand>
        <name>substrate</name>
    </ligand>
</feature>
<dbReference type="InterPro" id="IPR012131">
    <property type="entry name" value="Hstdl_DH"/>
</dbReference>
<comment type="similarity">
    <text evidence="2 8 9 14">Belongs to the histidinol dehydrogenase family.</text>
</comment>
<feature type="active site" description="Proton acceptor" evidence="8 10">
    <location>
        <position position="322"/>
    </location>
</feature>
<dbReference type="PANTHER" id="PTHR21256">
    <property type="entry name" value="HISTIDINOL DEHYDROGENASE HDH"/>
    <property type="match status" value="1"/>
</dbReference>
<feature type="binding site" evidence="8 12">
    <location>
        <position position="409"/>
    </location>
    <ligand>
        <name>substrate</name>
    </ligand>
</feature>
<feature type="binding site" evidence="8 13">
    <location>
        <position position="253"/>
    </location>
    <ligand>
        <name>Zn(2+)</name>
        <dbReference type="ChEBI" id="CHEBI:29105"/>
    </ligand>
</feature>
<dbReference type="AlphaFoldDB" id="A0A4P5P6U5"/>
<dbReference type="GO" id="GO:0005829">
    <property type="term" value="C:cytosol"/>
    <property type="evidence" value="ECO:0007669"/>
    <property type="project" value="TreeGrafter"/>
</dbReference>
<dbReference type="PRINTS" id="PR00083">
    <property type="entry name" value="HOLDHDRGNASE"/>
</dbReference>
<dbReference type="FunFam" id="3.40.50.1980:FF:000001">
    <property type="entry name" value="Histidinol dehydrogenase"/>
    <property type="match status" value="1"/>
</dbReference>
<dbReference type="PROSITE" id="PS00611">
    <property type="entry name" value="HISOL_DEHYDROGENASE"/>
    <property type="match status" value="1"/>
</dbReference>
<feature type="binding site" evidence="8 11">
    <location>
        <position position="208"/>
    </location>
    <ligand>
        <name>NAD(+)</name>
        <dbReference type="ChEBI" id="CHEBI:57540"/>
    </ligand>
</feature>
<dbReference type="HAMAP" id="MF_01024">
    <property type="entry name" value="HisD"/>
    <property type="match status" value="1"/>
</dbReference>
<keyword evidence="5 8" id="KW-0862">Zinc</keyword>
<dbReference type="GO" id="GO:0000105">
    <property type="term" value="P:L-histidine biosynthetic process"/>
    <property type="evidence" value="ECO:0007669"/>
    <property type="project" value="UniProtKB-UniRule"/>
</dbReference>
<keyword evidence="4 8" id="KW-0479">Metal-binding</keyword>
<feature type="binding site" evidence="8 12">
    <location>
        <position position="322"/>
    </location>
    <ligand>
        <name>substrate</name>
    </ligand>
</feature>
<evidence type="ECO:0000256" key="4">
    <source>
        <dbReference type="ARBA" id="ARBA00022723"/>
    </source>
</evidence>
<comment type="cofactor">
    <cofactor evidence="8 13">
        <name>Zn(2+)</name>
        <dbReference type="ChEBI" id="CHEBI:29105"/>
    </cofactor>
    <text evidence="8 13">Binds 1 zinc ion per subunit.</text>
</comment>
<evidence type="ECO:0000256" key="1">
    <source>
        <dbReference type="ARBA" id="ARBA00003850"/>
    </source>
</evidence>
<dbReference type="EC" id="1.1.1.23" evidence="3 8"/>
<evidence type="ECO:0000256" key="11">
    <source>
        <dbReference type="PIRSR" id="PIRSR000099-2"/>
    </source>
</evidence>
<evidence type="ECO:0000313" key="15">
    <source>
        <dbReference type="EMBL" id="GCF93490.1"/>
    </source>
</evidence>
<organism evidence="15 16">
    <name type="scientific">Enterococcus florum</name>
    <dbReference type="NCBI Taxonomy" id="2480627"/>
    <lineage>
        <taxon>Bacteria</taxon>
        <taxon>Bacillati</taxon>
        <taxon>Bacillota</taxon>
        <taxon>Bacilli</taxon>
        <taxon>Lactobacillales</taxon>
        <taxon>Enterococcaceae</taxon>
        <taxon>Enterococcus</taxon>
    </lineage>
</organism>
<dbReference type="Gene3D" id="1.20.5.1300">
    <property type="match status" value="1"/>
</dbReference>
<feature type="binding site" evidence="8 13">
    <location>
        <position position="355"/>
    </location>
    <ligand>
        <name>Zn(2+)</name>
        <dbReference type="ChEBI" id="CHEBI:29105"/>
    </ligand>
</feature>
<keyword evidence="6 8" id="KW-0560">Oxidoreductase</keyword>
<evidence type="ECO:0000256" key="3">
    <source>
        <dbReference type="ARBA" id="ARBA00012965"/>
    </source>
</evidence>
<feature type="binding site" evidence="8 11">
    <location>
        <position position="185"/>
    </location>
    <ligand>
        <name>NAD(+)</name>
        <dbReference type="ChEBI" id="CHEBI:57540"/>
    </ligand>
</feature>
<dbReference type="SUPFAM" id="SSF53720">
    <property type="entry name" value="ALDH-like"/>
    <property type="match status" value="1"/>
</dbReference>
<evidence type="ECO:0000256" key="5">
    <source>
        <dbReference type="ARBA" id="ARBA00022833"/>
    </source>
</evidence>
<evidence type="ECO:0000256" key="7">
    <source>
        <dbReference type="ARBA" id="ARBA00049489"/>
    </source>
</evidence>
<dbReference type="Gene3D" id="3.40.50.1980">
    <property type="entry name" value="Nitrogenase molybdenum iron protein domain"/>
    <property type="match status" value="2"/>
</dbReference>
<proteinExistence type="inferred from homology"/>
<dbReference type="CDD" id="cd06572">
    <property type="entry name" value="Histidinol_dh"/>
    <property type="match status" value="1"/>
</dbReference>
<comment type="pathway">
    <text evidence="8">Amino-acid biosynthesis; L-histidine biosynthesis; L-histidine from 5-phospho-alpha-D-ribose 1-diphosphate: step 9/9.</text>
</comment>
<feature type="binding site" evidence="8 12">
    <location>
        <position position="253"/>
    </location>
    <ligand>
        <name>substrate</name>
    </ligand>
</feature>
<dbReference type="GO" id="GO:0004399">
    <property type="term" value="F:histidinol dehydrogenase activity"/>
    <property type="evidence" value="ECO:0007669"/>
    <property type="project" value="UniProtKB-UniRule"/>
</dbReference>
<dbReference type="GO" id="GO:0008270">
    <property type="term" value="F:zinc ion binding"/>
    <property type="evidence" value="ECO:0007669"/>
    <property type="project" value="UniProtKB-UniRule"/>
</dbReference>
<dbReference type="Proteomes" id="UP000290567">
    <property type="component" value="Unassembled WGS sequence"/>
</dbReference>
<keyword evidence="8 11" id="KW-0520">NAD</keyword>
<accession>A0A4P5P6U5</accession>
<dbReference type="PIRSF" id="PIRSF000099">
    <property type="entry name" value="Histidinol_dh"/>
    <property type="match status" value="1"/>
</dbReference>
<gene>
    <name evidence="8 15" type="primary">hisD</name>
    <name evidence="15" type="ORF">NRIC_13810</name>
</gene>
<evidence type="ECO:0000256" key="6">
    <source>
        <dbReference type="ARBA" id="ARBA00023002"/>
    </source>
</evidence>
<evidence type="ECO:0000256" key="13">
    <source>
        <dbReference type="PIRSR" id="PIRSR000099-4"/>
    </source>
</evidence>
<name>A0A4P5P6U5_9ENTE</name>
<evidence type="ECO:0000256" key="2">
    <source>
        <dbReference type="ARBA" id="ARBA00010178"/>
    </source>
</evidence>
<feature type="binding site" evidence="8 12">
    <location>
        <position position="355"/>
    </location>
    <ligand>
        <name>substrate</name>
    </ligand>
</feature>
<sequence>MRVFSTETHTTKEILQRKMSETIDVSATVSTILEQVNTQGDSALYQLTKDIDQVELSALRVSTEEIEAGMSSISEDLLRVIQQAKENILAFHKKQVREGFVSTDSKGLVMGQRILPLAAVGVYVPGGTAAYPSTVLMDVLPAKIAGVEKIVMVTPPSQAGTIPAAILAAAKIAGVDEIYKIGGAQAIAALAYGTETIPRVDKIVGPGNIYVATAKRMVYGQVDIDMIAGPSDVLIVADEQANPQWVAADLLAQAEHDVLAQAILVTTSQRIVTEVQTALSEQLEELPRQAIAQESIETNGKIILVRDLAEALELANRIAPEHLELAVEKPFDLLGKVKNAGSVFLGNYTPEALGDYFAGPNHTLPTEGTARFYSPLSVDDFVKKSSYLYYSKAALSEVTEDVALFAQSEGLDGHARSMTIRMEDPQNDFS</sequence>
<comment type="function">
    <text evidence="1 8">Catalyzes the sequential NAD-dependent oxidations of L-histidinol to L-histidinaldehyde and then to L-histidine.</text>
</comment>
<dbReference type="FunFam" id="3.40.50.1980:FF:000026">
    <property type="entry name" value="Histidinol dehydrogenase"/>
    <property type="match status" value="1"/>
</dbReference>
<keyword evidence="8" id="KW-0028">Amino-acid biosynthesis</keyword>
<dbReference type="RefSeq" id="WP_146621943.1">
    <property type="nucleotide sequence ID" value="NZ_BJCC01000010.1"/>
</dbReference>
<feature type="binding site" evidence="8 12">
    <location>
        <position position="256"/>
    </location>
    <ligand>
        <name>substrate</name>
    </ligand>
</feature>
<dbReference type="InterPro" id="IPR016161">
    <property type="entry name" value="Ald_DH/histidinol_DH"/>
</dbReference>
<evidence type="ECO:0000256" key="8">
    <source>
        <dbReference type="HAMAP-Rule" id="MF_01024"/>
    </source>
</evidence>
<keyword evidence="16" id="KW-1185">Reference proteome</keyword>
<evidence type="ECO:0000256" key="9">
    <source>
        <dbReference type="PIRNR" id="PIRNR000099"/>
    </source>
</evidence>
<keyword evidence="8" id="KW-0368">Histidine biosynthesis</keyword>
<dbReference type="NCBIfam" id="TIGR00069">
    <property type="entry name" value="hisD"/>
    <property type="match status" value="1"/>
</dbReference>
<feature type="active site" description="Proton acceptor" evidence="8 10">
    <location>
        <position position="321"/>
    </location>
</feature>
<dbReference type="PANTHER" id="PTHR21256:SF2">
    <property type="entry name" value="HISTIDINE BIOSYNTHESIS TRIFUNCTIONAL PROTEIN"/>
    <property type="match status" value="1"/>
</dbReference>
<feature type="binding site" evidence="8 13">
    <location>
        <position position="414"/>
    </location>
    <ligand>
        <name>Zn(2+)</name>
        <dbReference type="ChEBI" id="CHEBI:29105"/>
    </ligand>
</feature>
<comment type="caution">
    <text evidence="15">The sequence shown here is derived from an EMBL/GenBank/DDBJ whole genome shotgun (WGS) entry which is preliminary data.</text>
</comment>
<dbReference type="Pfam" id="PF00815">
    <property type="entry name" value="Histidinol_dh"/>
    <property type="match status" value="1"/>
</dbReference>
<comment type="catalytic activity">
    <reaction evidence="7 8">
        <text>L-histidinol + 2 NAD(+) + H2O = L-histidine + 2 NADH + 3 H(+)</text>
        <dbReference type="Rhea" id="RHEA:20641"/>
        <dbReference type="ChEBI" id="CHEBI:15377"/>
        <dbReference type="ChEBI" id="CHEBI:15378"/>
        <dbReference type="ChEBI" id="CHEBI:57540"/>
        <dbReference type="ChEBI" id="CHEBI:57595"/>
        <dbReference type="ChEBI" id="CHEBI:57699"/>
        <dbReference type="ChEBI" id="CHEBI:57945"/>
        <dbReference type="EC" id="1.1.1.23"/>
    </reaction>
</comment>
<dbReference type="EMBL" id="BJCC01000010">
    <property type="protein sequence ID" value="GCF93490.1"/>
    <property type="molecule type" value="Genomic_DNA"/>
</dbReference>
<evidence type="ECO:0000256" key="12">
    <source>
        <dbReference type="PIRSR" id="PIRSR000099-3"/>
    </source>
</evidence>
<feature type="binding site" evidence="8 12">
    <location>
        <position position="414"/>
    </location>
    <ligand>
        <name>substrate</name>
    </ligand>
</feature>
<reference evidence="16" key="1">
    <citation type="submission" date="2019-02" db="EMBL/GenBank/DDBJ databases">
        <title>Draft genome sequence of Enterococcus sp. Gos25-1.</title>
        <authorList>
            <person name="Tanaka N."/>
            <person name="Shiwa Y."/>
            <person name="Fujita N."/>
        </authorList>
    </citation>
    <scope>NUCLEOTIDE SEQUENCE [LARGE SCALE GENOMIC DNA]</scope>
    <source>
        <strain evidence="16">Gos25-1</strain>
    </source>
</reference>
<feature type="binding site" evidence="8 11">
    <location>
        <position position="123"/>
    </location>
    <ligand>
        <name>NAD(+)</name>
        <dbReference type="ChEBI" id="CHEBI:57540"/>
    </ligand>
</feature>
<dbReference type="OrthoDB" id="9805269at2"/>